<dbReference type="Proteomes" id="UP000232688">
    <property type="component" value="Unassembled WGS sequence"/>
</dbReference>
<name>A0A2I1EVS8_9GLOM</name>
<dbReference type="VEuPathDB" id="FungiDB:RhiirFUN_001887"/>
<dbReference type="OrthoDB" id="10423464at2759"/>
<sequence length="123" mass="14320">MGVEFEEKRGPEFIYTKKDIEEIVARAVEEHVKEKEMIKANVNQSARNICRMMGLSLSGFDFSDTMVCGNFRAHRAKISQKKRRQWSAREKLMDQLMIVTTYVQKLAQGACPKYQQLETELIE</sequence>
<dbReference type="VEuPathDB" id="FungiDB:FUN_023784"/>
<accession>A0A2I1EVS8</accession>
<dbReference type="EMBL" id="LLXH01000454">
    <property type="protein sequence ID" value="PKC66572.1"/>
    <property type="molecule type" value="Genomic_DNA"/>
</dbReference>
<gene>
    <name evidence="1" type="ORF">RhiirA1_459552</name>
</gene>
<evidence type="ECO:0000313" key="2">
    <source>
        <dbReference type="Proteomes" id="UP000232688"/>
    </source>
</evidence>
<organism evidence="1 2">
    <name type="scientific">Rhizophagus irregularis</name>
    <dbReference type="NCBI Taxonomy" id="588596"/>
    <lineage>
        <taxon>Eukaryota</taxon>
        <taxon>Fungi</taxon>
        <taxon>Fungi incertae sedis</taxon>
        <taxon>Mucoromycota</taxon>
        <taxon>Glomeromycotina</taxon>
        <taxon>Glomeromycetes</taxon>
        <taxon>Glomerales</taxon>
        <taxon>Glomeraceae</taxon>
        <taxon>Rhizophagus</taxon>
    </lineage>
</organism>
<reference evidence="1 2" key="1">
    <citation type="submission" date="2017-10" db="EMBL/GenBank/DDBJ databases">
        <title>Extensive intraspecific genome diversity in a model arbuscular mycorrhizal fungus.</title>
        <authorList>
            <person name="Chen E.C.H."/>
            <person name="Morin E."/>
            <person name="Baudet D."/>
            <person name="Noel J."/>
            <person name="Ndikumana S."/>
            <person name="Charron P."/>
            <person name="St-Onge C."/>
            <person name="Giorgi J."/>
            <person name="Grigoriev I.V."/>
            <person name="Roux C."/>
            <person name="Martin F.M."/>
            <person name="Corradi N."/>
        </authorList>
    </citation>
    <scope>NUCLEOTIDE SEQUENCE [LARGE SCALE GENOMIC DNA]</scope>
    <source>
        <strain evidence="1 2">A1</strain>
    </source>
</reference>
<reference evidence="1 2" key="2">
    <citation type="submission" date="2017-10" db="EMBL/GenBank/DDBJ databases">
        <title>Genome analyses suggest a sexual origin of heterokaryosis in a supposedly ancient asexual fungus.</title>
        <authorList>
            <person name="Corradi N."/>
            <person name="Sedzielewska K."/>
            <person name="Noel J."/>
            <person name="Charron P."/>
            <person name="Farinelli L."/>
            <person name="Marton T."/>
            <person name="Kruger M."/>
            <person name="Pelin A."/>
            <person name="Brachmann A."/>
            <person name="Corradi N."/>
        </authorList>
    </citation>
    <scope>NUCLEOTIDE SEQUENCE [LARGE SCALE GENOMIC DNA]</scope>
    <source>
        <strain evidence="1 2">A1</strain>
    </source>
</reference>
<proteinExistence type="predicted"/>
<protein>
    <submittedName>
        <fullName evidence="1">Uncharacterized protein</fullName>
    </submittedName>
</protein>
<evidence type="ECO:0000313" key="1">
    <source>
        <dbReference type="EMBL" id="PKC66572.1"/>
    </source>
</evidence>
<dbReference type="VEuPathDB" id="FungiDB:RhiirFUN_001886"/>
<dbReference type="VEuPathDB" id="FungiDB:RhiirA1_459552"/>
<dbReference type="AlphaFoldDB" id="A0A2I1EVS8"/>
<comment type="caution">
    <text evidence="1">The sequence shown here is derived from an EMBL/GenBank/DDBJ whole genome shotgun (WGS) entry which is preliminary data.</text>
</comment>